<name>A0A426Z546_ENSVE</name>
<evidence type="ECO:0000313" key="2">
    <source>
        <dbReference type="EMBL" id="RRT59086.1"/>
    </source>
</evidence>
<dbReference type="EMBL" id="AMZH03008376">
    <property type="protein sequence ID" value="RRT59086.1"/>
    <property type="molecule type" value="Genomic_DNA"/>
</dbReference>
<proteinExistence type="predicted"/>
<comment type="caution">
    <text evidence="2">The sequence shown here is derived from an EMBL/GenBank/DDBJ whole genome shotgun (WGS) entry which is preliminary data.</text>
</comment>
<reference evidence="2 3" key="1">
    <citation type="journal article" date="2014" name="Agronomy (Basel)">
        <title>A Draft Genome Sequence for Ensete ventricosum, the Drought-Tolerant Tree Against Hunger.</title>
        <authorList>
            <person name="Harrison J."/>
            <person name="Moore K.A."/>
            <person name="Paszkiewicz K."/>
            <person name="Jones T."/>
            <person name="Grant M."/>
            <person name="Ambacheew D."/>
            <person name="Muzemil S."/>
            <person name="Studholme D.J."/>
        </authorList>
    </citation>
    <scope>NUCLEOTIDE SEQUENCE [LARGE SCALE GENOMIC DNA]</scope>
</reference>
<feature type="region of interest" description="Disordered" evidence="1">
    <location>
        <begin position="1"/>
        <end position="79"/>
    </location>
</feature>
<dbReference type="AlphaFoldDB" id="A0A426Z546"/>
<evidence type="ECO:0000313" key="3">
    <source>
        <dbReference type="Proteomes" id="UP000287651"/>
    </source>
</evidence>
<protein>
    <submittedName>
        <fullName evidence="2">Uncharacterized protein</fullName>
    </submittedName>
</protein>
<accession>A0A426Z546</accession>
<sequence length="79" mass="8805">MTSRSLYDLASTEEGTLEDEDPETLASGPSDHVPPELAEGTTMTLDEPEEDIRPDQGNEGSRRRTEEVEMRAKGVQERE</sequence>
<dbReference type="Proteomes" id="UP000287651">
    <property type="component" value="Unassembled WGS sequence"/>
</dbReference>
<evidence type="ECO:0000256" key="1">
    <source>
        <dbReference type="SAM" id="MobiDB-lite"/>
    </source>
</evidence>
<gene>
    <name evidence="2" type="ORF">B296_00013007</name>
</gene>
<organism evidence="2 3">
    <name type="scientific">Ensete ventricosum</name>
    <name type="common">Abyssinian banana</name>
    <name type="synonym">Musa ensete</name>
    <dbReference type="NCBI Taxonomy" id="4639"/>
    <lineage>
        <taxon>Eukaryota</taxon>
        <taxon>Viridiplantae</taxon>
        <taxon>Streptophyta</taxon>
        <taxon>Embryophyta</taxon>
        <taxon>Tracheophyta</taxon>
        <taxon>Spermatophyta</taxon>
        <taxon>Magnoliopsida</taxon>
        <taxon>Liliopsida</taxon>
        <taxon>Zingiberales</taxon>
        <taxon>Musaceae</taxon>
        <taxon>Ensete</taxon>
    </lineage>
</organism>
<feature type="compositionally biased region" description="Basic and acidic residues" evidence="1">
    <location>
        <begin position="51"/>
        <end position="79"/>
    </location>
</feature>